<dbReference type="EMBL" id="CP001843">
    <property type="protein sequence ID" value="AEF85254.1"/>
    <property type="molecule type" value="Genomic_DNA"/>
</dbReference>
<name>F5YJ29_TREPZ</name>
<organism evidence="1 2">
    <name type="scientific">Treponema primitia (strain ATCC BAA-887 / DSM 12427 / ZAS-2)</name>
    <dbReference type="NCBI Taxonomy" id="545694"/>
    <lineage>
        <taxon>Bacteria</taxon>
        <taxon>Pseudomonadati</taxon>
        <taxon>Spirochaetota</taxon>
        <taxon>Spirochaetia</taxon>
        <taxon>Spirochaetales</taxon>
        <taxon>Treponemataceae</taxon>
        <taxon>Treponema</taxon>
    </lineage>
</organism>
<dbReference type="KEGG" id="tpi:TREPR_2173"/>
<evidence type="ECO:0000313" key="1">
    <source>
        <dbReference type="EMBL" id="AEF85254.1"/>
    </source>
</evidence>
<gene>
    <name evidence="1" type="ordered locus">TREPR_2173</name>
</gene>
<reference evidence="1 2" key="2">
    <citation type="journal article" date="2011" name="ISME J.">
        <title>RNA-seq reveals cooperative metabolic interactions between two termite-gut spirochete species in co-culture.</title>
        <authorList>
            <person name="Rosenthal A.Z."/>
            <person name="Matson E.G."/>
            <person name="Eldar A."/>
            <person name="Leadbetter J.R."/>
        </authorList>
    </citation>
    <scope>NUCLEOTIDE SEQUENCE [LARGE SCALE GENOMIC DNA]</scope>
    <source>
        <strain evidence="2">ATCC BAA-887 / DSM 12427 / ZAS-2</strain>
    </source>
</reference>
<reference evidence="2" key="1">
    <citation type="submission" date="2009-12" db="EMBL/GenBank/DDBJ databases">
        <title>Complete sequence of Treponema primitia strain ZAS-2.</title>
        <authorList>
            <person name="Tetu S.G."/>
            <person name="Matson E."/>
            <person name="Ren Q."/>
            <person name="Seshadri R."/>
            <person name="Elbourne L."/>
            <person name="Hassan K.A."/>
            <person name="Durkin A."/>
            <person name="Radune D."/>
            <person name="Mohamoud Y."/>
            <person name="Shay R."/>
            <person name="Jin S."/>
            <person name="Zhang X."/>
            <person name="Lucey K."/>
            <person name="Ballor N.R."/>
            <person name="Ottesen E."/>
            <person name="Rosenthal R."/>
            <person name="Allen A."/>
            <person name="Leadbetter J.R."/>
            <person name="Paulsen I.T."/>
        </authorList>
    </citation>
    <scope>NUCLEOTIDE SEQUENCE [LARGE SCALE GENOMIC DNA]</scope>
    <source>
        <strain evidence="2">ATCC BAA-887 / DSM 12427 / ZAS-2</strain>
    </source>
</reference>
<evidence type="ECO:0000313" key="2">
    <source>
        <dbReference type="Proteomes" id="UP000009223"/>
    </source>
</evidence>
<dbReference type="STRING" id="545694.TREPR_2173"/>
<sequence>MRKEINGEIKINGQKMLVKQVKKWQYNNENDNPFVSKLNENRWKAFLSVKKGWNTLDTGEFLPKLDKNFEYGSYWVHEPNLKLDNYKNYIVGKFDTIKKTSSQPEITVVVLREGISPVNYTYALFLHQKTESSINESLLVFDFNEDKISNLYMIDPDVYSFESYRIGIIDTNSEPKMFKHFASKERIGQIMTDKELLTFGIEITKSILNESGKKVVSVNTANDESFPDIIYEDKGIQYYVKLIPFLPPENDINISYGERFTFSCFATVQNAYAVALPIGFYCMDTFGANPISGSTFAIKFNSAIFC</sequence>
<accession>F5YJ29</accession>
<dbReference type="RefSeq" id="WP_015708010.1">
    <property type="nucleotide sequence ID" value="NC_015578.1"/>
</dbReference>
<protein>
    <submittedName>
        <fullName evidence="1">Uncharacterized protein</fullName>
    </submittedName>
</protein>
<dbReference type="Proteomes" id="UP000009223">
    <property type="component" value="Chromosome"/>
</dbReference>
<keyword evidence="2" id="KW-1185">Reference proteome</keyword>
<dbReference type="HOGENOM" id="CLU_908939_0_0_12"/>
<dbReference type="AlphaFoldDB" id="F5YJ29"/>
<proteinExistence type="predicted"/>